<dbReference type="AlphaFoldDB" id="A0A7I9WHK1"/>
<name>A0A7I9WHK1_9MYCO</name>
<comment type="caution">
    <text evidence="1">The sequence shown here is derived from an EMBL/GenBank/DDBJ whole genome shotgun (WGS) entry which is preliminary data.</text>
</comment>
<gene>
    <name evidence="1" type="ORF">MMUR_13810</name>
</gene>
<evidence type="ECO:0008006" key="3">
    <source>
        <dbReference type="Google" id="ProtNLM"/>
    </source>
</evidence>
<reference evidence="1 2" key="1">
    <citation type="journal article" date="2019" name="Emerg. Microbes Infect.">
        <title>Comprehensive subspecies identification of 175 nontuberculous mycobacteria species based on 7547 genomic profiles.</title>
        <authorList>
            <person name="Matsumoto Y."/>
            <person name="Kinjo T."/>
            <person name="Motooka D."/>
            <person name="Nabeya D."/>
            <person name="Jung N."/>
            <person name="Uechi K."/>
            <person name="Horii T."/>
            <person name="Iida T."/>
            <person name="Fujita J."/>
            <person name="Nakamura S."/>
        </authorList>
    </citation>
    <scope>NUCLEOTIDE SEQUENCE [LARGE SCALE GENOMIC DNA]</scope>
    <source>
        <strain evidence="1 2">JCM 13392</strain>
    </source>
</reference>
<dbReference type="InterPro" id="IPR022534">
    <property type="entry name" value="DUF2563"/>
</dbReference>
<dbReference type="Pfam" id="PF10817">
    <property type="entry name" value="DUF2563"/>
    <property type="match status" value="1"/>
</dbReference>
<sequence>MTGASPLVVSERTSLSGGIVEVDVETMRTGANRSYTAAGLADEGAQALGRRSISSGIFGGFAAAGDFETIMSDAHTQHVTRLRNHERRLGVLGDKGHVAASAFVDMEERNAEALRAVAWPITRT</sequence>
<proteinExistence type="predicted"/>
<evidence type="ECO:0000313" key="1">
    <source>
        <dbReference type="EMBL" id="GFG57245.1"/>
    </source>
</evidence>
<keyword evidence="2" id="KW-1185">Reference proteome</keyword>
<accession>A0A7I9WHK1</accession>
<evidence type="ECO:0000313" key="2">
    <source>
        <dbReference type="Proteomes" id="UP000465241"/>
    </source>
</evidence>
<dbReference type="EMBL" id="BLKT01000003">
    <property type="protein sequence ID" value="GFG57245.1"/>
    <property type="molecule type" value="Genomic_DNA"/>
</dbReference>
<organism evidence="1 2">
    <name type="scientific">Mycolicibacterium murale</name>
    <dbReference type="NCBI Taxonomy" id="182220"/>
    <lineage>
        <taxon>Bacteria</taxon>
        <taxon>Bacillati</taxon>
        <taxon>Actinomycetota</taxon>
        <taxon>Actinomycetes</taxon>
        <taxon>Mycobacteriales</taxon>
        <taxon>Mycobacteriaceae</taxon>
        <taxon>Mycolicibacterium</taxon>
    </lineage>
</organism>
<dbReference type="Proteomes" id="UP000465241">
    <property type="component" value="Unassembled WGS sequence"/>
</dbReference>
<protein>
    <recommendedName>
        <fullName evidence="3">ESX-1 secretion-associated protein</fullName>
    </recommendedName>
</protein>